<sequence>MSLKEMQLALKLMGVMGMYEKFHRALQIIKNDSSIFTAAKNVLDMPELANDINGVFIDGVLVLTRATAATYAEIFSKRDLKKLIKFYKSDVGKKFVGHSSYIEEKVMNASASWMTESMTEISSIVLSYSDKINNLKDKIESAVPASTKLH</sequence>
<evidence type="ECO:0000313" key="2">
    <source>
        <dbReference type="EMBL" id="KKM15306.1"/>
    </source>
</evidence>
<feature type="domain" description="DUF2059" evidence="1">
    <location>
        <begin position="64"/>
        <end position="117"/>
    </location>
</feature>
<dbReference type="InterPro" id="IPR018637">
    <property type="entry name" value="DUF2059"/>
</dbReference>
<protein>
    <recommendedName>
        <fullName evidence="1">DUF2059 domain-containing protein</fullName>
    </recommendedName>
</protein>
<dbReference type="EMBL" id="LAZR01014938">
    <property type="protein sequence ID" value="KKM15306.1"/>
    <property type="molecule type" value="Genomic_DNA"/>
</dbReference>
<reference evidence="2" key="1">
    <citation type="journal article" date="2015" name="Nature">
        <title>Complex archaea that bridge the gap between prokaryotes and eukaryotes.</title>
        <authorList>
            <person name="Spang A."/>
            <person name="Saw J.H."/>
            <person name="Jorgensen S.L."/>
            <person name="Zaremba-Niedzwiedzka K."/>
            <person name="Martijn J."/>
            <person name="Lind A.E."/>
            <person name="van Eijk R."/>
            <person name="Schleper C."/>
            <person name="Guy L."/>
            <person name="Ettema T.J."/>
        </authorList>
    </citation>
    <scope>NUCLEOTIDE SEQUENCE</scope>
</reference>
<dbReference type="AlphaFoldDB" id="A0A0F9HIS6"/>
<accession>A0A0F9HIS6</accession>
<proteinExistence type="predicted"/>
<evidence type="ECO:0000259" key="1">
    <source>
        <dbReference type="Pfam" id="PF09832"/>
    </source>
</evidence>
<gene>
    <name evidence="2" type="ORF">LCGC14_1697350</name>
</gene>
<organism evidence="2">
    <name type="scientific">marine sediment metagenome</name>
    <dbReference type="NCBI Taxonomy" id="412755"/>
    <lineage>
        <taxon>unclassified sequences</taxon>
        <taxon>metagenomes</taxon>
        <taxon>ecological metagenomes</taxon>
    </lineage>
</organism>
<dbReference type="Pfam" id="PF09832">
    <property type="entry name" value="DUF2059"/>
    <property type="match status" value="1"/>
</dbReference>
<comment type="caution">
    <text evidence="2">The sequence shown here is derived from an EMBL/GenBank/DDBJ whole genome shotgun (WGS) entry which is preliminary data.</text>
</comment>
<name>A0A0F9HIS6_9ZZZZ</name>